<dbReference type="InterPro" id="IPR022742">
    <property type="entry name" value="Hydrolase_4"/>
</dbReference>
<keyword evidence="4" id="KW-1185">Reference proteome</keyword>
<protein>
    <submittedName>
        <fullName evidence="3">Alpha/beta fold hydrolase</fullName>
    </submittedName>
</protein>
<keyword evidence="1" id="KW-0812">Transmembrane</keyword>
<name>A0A558BVM0_9BACT</name>
<evidence type="ECO:0000259" key="2">
    <source>
        <dbReference type="Pfam" id="PF12146"/>
    </source>
</evidence>
<dbReference type="RefSeq" id="WP_144848666.1">
    <property type="nucleotide sequence ID" value="NZ_VMRJ01000003.1"/>
</dbReference>
<organism evidence="3 4">
    <name type="scientific">Hymenobacter setariae</name>
    <dbReference type="NCBI Taxonomy" id="2594794"/>
    <lineage>
        <taxon>Bacteria</taxon>
        <taxon>Pseudomonadati</taxon>
        <taxon>Bacteroidota</taxon>
        <taxon>Cytophagia</taxon>
        <taxon>Cytophagales</taxon>
        <taxon>Hymenobacteraceae</taxon>
        <taxon>Hymenobacter</taxon>
    </lineage>
</organism>
<evidence type="ECO:0000313" key="4">
    <source>
        <dbReference type="Proteomes" id="UP000317624"/>
    </source>
</evidence>
<evidence type="ECO:0000256" key="1">
    <source>
        <dbReference type="SAM" id="Phobius"/>
    </source>
</evidence>
<dbReference type="SUPFAM" id="SSF53474">
    <property type="entry name" value="alpha/beta-Hydrolases"/>
    <property type="match status" value="1"/>
</dbReference>
<accession>A0A558BVM0</accession>
<dbReference type="PANTHER" id="PTHR43265:SF1">
    <property type="entry name" value="ESTERASE ESTD"/>
    <property type="match status" value="1"/>
</dbReference>
<dbReference type="Pfam" id="PF12146">
    <property type="entry name" value="Hydrolase_4"/>
    <property type="match status" value="1"/>
</dbReference>
<dbReference type="PANTHER" id="PTHR43265">
    <property type="entry name" value="ESTERASE ESTD"/>
    <property type="match status" value="1"/>
</dbReference>
<gene>
    <name evidence="3" type="ORF">FNT36_13900</name>
</gene>
<dbReference type="InterPro" id="IPR029058">
    <property type="entry name" value="AB_hydrolase_fold"/>
</dbReference>
<dbReference type="EMBL" id="VMRJ01000003">
    <property type="protein sequence ID" value="TVT40564.1"/>
    <property type="molecule type" value="Genomic_DNA"/>
</dbReference>
<evidence type="ECO:0000313" key="3">
    <source>
        <dbReference type="EMBL" id="TVT40564.1"/>
    </source>
</evidence>
<dbReference type="OrthoDB" id="3208682at2"/>
<dbReference type="AlphaFoldDB" id="A0A558BVM0"/>
<dbReference type="InterPro" id="IPR053145">
    <property type="entry name" value="AB_hydrolase_Est10"/>
</dbReference>
<keyword evidence="1" id="KW-0472">Membrane</keyword>
<keyword evidence="1" id="KW-1133">Transmembrane helix</keyword>
<comment type="caution">
    <text evidence="3">The sequence shown here is derived from an EMBL/GenBank/DDBJ whole genome shotgun (WGS) entry which is preliminary data.</text>
</comment>
<keyword evidence="3" id="KW-0378">Hydrolase</keyword>
<dbReference type="GO" id="GO:0052689">
    <property type="term" value="F:carboxylic ester hydrolase activity"/>
    <property type="evidence" value="ECO:0007669"/>
    <property type="project" value="TreeGrafter"/>
</dbReference>
<reference evidence="3 4" key="1">
    <citation type="submission" date="2019-07" db="EMBL/GenBank/DDBJ databases">
        <title>Hymenobacter sp. straun FUR1 Genome sequencing and assembly.</title>
        <authorList>
            <person name="Chhetri G."/>
        </authorList>
    </citation>
    <scope>NUCLEOTIDE SEQUENCE [LARGE SCALE GENOMIC DNA]</scope>
    <source>
        <strain evidence="3 4">Fur1</strain>
    </source>
</reference>
<dbReference type="Gene3D" id="3.40.50.1820">
    <property type="entry name" value="alpha/beta hydrolase"/>
    <property type="match status" value="1"/>
</dbReference>
<dbReference type="Proteomes" id="UP000317624">
    <property type="component" value="Unassembled WGS sequence"/>
</dbReference>
<sequence length="439" mass="46954">MWQGQLSLPGGALGLTVSVIALTGGQYFAALDVPMQKLSRVPAELQLVPGTDSVRVLLPQLGSRLLARLDSGNLLLRGTWTQPGLHTSLVLRHAPLPAAASTVTSLSRPYREEKVIFSNFAARLRLAGSLTVPAGAGPFPAVVLLSDLGAQDRDGRPADQSEPTTYPLLSLLADYLTRHGIAVLRLDDRGMGQSEGHNATTTTTQRVGDAQAALNYLRTRPEVDLLHLGLIGHGEGANVALLAAAQPLPPAFVVSLAGYGQPGLATLLTQQAAALRALKLSPSELAIRLRRQATLAELVRYSTNLGQTQAMVANLLRQDEPSLLPEVAQLRAAAHLMPWHRAFLTFDPLAGLQAVQVPVLLLSGLADEQAPPAEHQAVLEKELRASGNRTVSSQRLPGVNHWLQPPPTQWIVLDGEPRPIVAPALLETLRLWLVAQARN</sequence>
<feature type="transmembrane region" description="Helical" evidence="1">
    <location>
        <begin position="12"/>
        <end position="30"/>
    </location>
</feature>
<feature type="domain" description="Serine aminopeptidase S33" evidence="2">
    <location>
        <begin position="172"/>
        <end position="381"/>
    </location>
</feature>
<proteinExistence type="predicted"/>